<keyword evidence="9" id="KW-1185">Reference proteome</keyword>
<evidence type="ECO:0000313" key="7">
    <source>
        <dbReference type="EMBL" id="SFS79328.1"/>
    </source>
</evidence>
<dbReference type="EMBL" id="FPAI01000010">
    <property type="protein sequence ID" value="SFS79328.1"/>
    <property type="molecule type" value="Genomic_DNA"/>
</dbReference>
<keyword evidence="4" id="KW-0732">Signal</keyword>
<dbReference type="Gene3D" id="2.60.40.4270">
    <property type="entry name" value="Listeria-Bacteroides repeat domain"/>
    <property type="match status" value="1"/>
</dbReference>
<feature type="chain" id="PRO_5039596901" evidence="4">
    <location>
        <begin position="29"/>
        <end position="886"/>
    </location>
</feature>
<dbReference type="PROSITE" id="PS51762">
    <property type="entry name" value="GH16_2"/>
    <property type="match status" value="1"/>
</dbReference>
<protein>
    <submittedName>
        <fullName evidence="7">LPXTG-motif cell wall anchor domain-containing protein</fullName>
    </submittedName>
</protein>
<feature type="signal peptide" evidence="4">
    <location>
        <begin position="1"/>
        <end position="28"/>
    </location>
</feature>
<reference evidence="7 8" key="1">
    <citation type="submission" date="2016-10" db="EMBL/GenBank/DDBJ databases">
        <authorList>
            <person name="de Groot N.N."/>
        </authorList>
    </citation>
    <scope>NUCLEOTIDE SEQUENCE [LARGE SCALE GENOMIC DNA]</scope>
    <source>
        <strain evidence="7 8">DSM 17074</strain>
    </source>
</reference>
<dbReference type="PANTHER" id="PTHR10963:SF60">
    <property type="entry name" value="GRAM-NEGATIVE BACTERIA-BINDING PROTEIN 1-RELATED"/>
    <property type="match status" value="1"/>
</dbReference>
<dbReference type="InterPro" id="IPR000757">
    <property type="entry name" value="Beta-glucanase-like"/>
</dbReference>
<evidence type="ECO:0000256" key="2">
    <source>
        <dbReference type="SAM" id="MobiDB-lite"/>
    </source>
</evidence>
<evidence type="ECO:0000256" key="4">
    <source>
        <dbReference type="SAM" id="SignalP"/>
    </source>
</evidence>
<gene>
    <name evidence="6" type="ORF">HMI01_11630</name>
    <name evidence="7" type="ORF">SAMN05421668_11029</name>
</gene>
<keyword evidence="3" id="KW-0812">Transmembrane</keyword>
<sequence>MKMMKRSVWSLIAMVLFFIVLATPSVLADAASHTVTFDPNNGEAETSVVITSGQPLTETEVPFEAITHDAYDFLGWFYGDDLEYEVIFPLTINQDVVLTAKWGVHTPPSPVKKDGYRLIFQDEFNNMDGTLNDGTWVDKYLSSWTREPALAQPTYTLEEGVMSLEIYEETRPWAEEYDGQTVVSGFTTGNRNGLHNWTKNNVVRNPVETEVTHINQYGYYEIRAKTQPGSSRHSAWWLTGFEDRPEHSAEIDIFEVLGNNKHGVPRAFHAWNDPSQPFSGGASTYTDPTADFHHEWHTYGFDWQEGTGAGEHPDRLVFYVDGKDIGAVNTKIDYPMIQLFSLYEKRAGGWTGPWEWMPYPNSFDIDYVRVYKKIPEENQALSASELEITQIHPSTVTVTEGEAELTTYTSFVLGEEGTEYVEPNLPNTLSYVDVEWNDGVVTQEFVKWDPITETDLAELNNGEGLTKRGRLVNLPENTPGLTEALLTVEVTEAPPLPPYSSINLGSQNDQTQLGKLFDGNYESNSGEFIFESNTLPENEEVSITYDFKQTVQLHTIELSTNYGNDQGIKAFQLAYYDAETDTWITLEDTYTVPWTPAGNSERGETLVVEVSVPETTQVKMILTDVGLRWVNKMAMRELSFADHDVILDWIALQTLINEADQYTPDGYTETSFASFTDVLNDAKALLVKENVTQTDIDAHVLALQTAMNALETLPAIPPLDKSLLMERLEEAKAISNDEQTYTDPSFRALQEAIRLVETETDSISTESELSQLLADLETALNGLTLVSSPDEGDQEGPVVPNEPDSDNQPEEDINGADEEDHTANDQPTTPSEDQASSSTDDTTSDDDSTGHTLPNTATNMYLFVMFGLMLICSGVMVFTYTKKKRA</sequence>
<dbReference type="InterPro" id="IPR013320">
    <property type="entry name" value="ConA-like_dom_sf"/>
</dbReference>
<dbReference type="STRING" id="306541.SAMN05421668_11029"/>
<dbReference type="SUPFAM" id="SSF49899">
    <property type="entry name" value="Concanavalin A-like lectins/glucanases"/>
    <property type="match status" value="1"/>
</dbReference>
<dbReference type="RefSeq" id="WP_089854144.1">
    <property type="nucleotide sequence ID" value="NZ_BJWJ01000009.1"/>
</dbReference>
<feature type="domain" description="GH16" evidence="5">
    <location>
        <begin position="100"/>
        <end position="376"/>
    </location>
</feature>
<evidence type="ECO:0000313" key="8">
    <source>
        <dbReference type="Proteomes" id="UP000199139"/>
    </source>
</evidence>
<accession>A0A1I6SRA6</accession>
<dbReference type="InterPro" id="IPR042229">
    <property type="entry name" value="Listeria/Bacterioides_rpt_sf"/>
</dbReference>
<dbReference type="GO" id="GO:0030313">
    <property type="term" value="C:cell envelope"/>
    <property type="evidence" value="ECO:0007669"/>
    <property type="project" value="UniProtKB-SubCell"/>
</dbReference>
<dbReference type="EMBL" id="BJWJ01000009">
    <property type="protein sequence ID" value="GEM04175.1"/>
    <property type="molecule type" value="Genomic_DNA"/>
</dbReference>
<proteinExistence type="predicted"/>
<feature type="region of interest" description="Disordered" evidence="2">
    <location>
        <begin position="785"/>
        <end position="854"/>
    </location>
</feature>
<organism evidence="7 8">
    <name type="scientific">Halolactibacillus miurensis</name>
    <dbReference type="NCBI Taxonomy" id="306541"/>
    <lineage>
        <taxon>Bacteria</taxon>
        <taxon>Bacillati</taxon>
        <taxon>Bacillota</taxon>
        <taxon>Bacilli</taxon>
        <taxon>Bacillales</taxon>
        <taxon>Bacillaceae</taxon>
        <taxon>Halolactibacillus</taxon>
    </lineage>
</organism>
<dbReference type="InterPro" id="IPR013378">
    <property type="entry name" value="InlB-like_B-rpt"/>
</dbReference>
<dbReference type="GO" id="GO:0004553">
    <property type="term" value="F:hydrolase activity, hydrolyzing O-glycosyl compounds"/>
    <property type="evidence" value="ECO:0007669"/>
    <property type="project" value="InterPro"/>
</dbReference>
<keyword evidence="3" id="KW-1133">Transmembrane helix</keyword>
<dbReference type="NCBIfam" id="TIGR01167">
    <property type="entry name" value="LPXTG_anchor"/>
    <property type="match status" value="1"/>
</dbReference>
<dbReference type="Pfam" id="PF09479">
    <property type="entry name" value="Flg_new"/>
    <property type="match status" value="1"/>
</dbReference>
<evidence type="ECO:0000313" key="6">
    <source>
        <dbReference type="EMBL" id="GEM04175.1"/>
    </source>
</evidence>
<dbReference type="GO" id="GO:0005975">
    <property type="term" value="P:carbohydrate metabolic process"/>
    <property type="evidence" value="ECO:0007669"/>
    <property type="project" value="InterPro"/>
</dbReference>
<dbReference type="Pfam" id="PF00722">
    <property type="entry name" value="Glyco_hydro_16"/>
    <property type="match status" value="1"/>
</dbReference>
<dbReference type="InterPro" id="IPR050546">
    <property type="entry name" value="Glycosyl_Hydrlase_16"/>
</dbReference>
<evidence type="ECO:0000256" key="1">
    <source>
        <dbReference type="ARBA" id="ARBA00004196"/>
    </source>
</evidence>
<evidence type="ECO:0000259" key="5">
    <source>
        <dbReference type="PROSITE" id="PS51762"/>
    </source>
</evidence>
<dbReference type="Proteomes" id="UP000321773">
    <property type="component" value="Unassembled WGS sequence"/>
</dbReference>
<evidence type="ECO:0000256" key="3">
    <source>
        <dbReference type="SAM" id="Phobius"/>
    </source>
</evidence>
<evidence type="ECO:0000313" key="9">
    <source>
        <dbReference type="Proteomes" id="UP000321773"/>
    </source>
</evidence>
<name>A0A1I6SRA6_9BACI</name>
<dbReference type="AlphaFoldDB" id="A0A1I6SRA6"/>
<keyword evidence="3" id="KW-0472">Membrane</keyword>
<dbReference type="Gene3D" id="1.20.1270.90">
    <property type="entry name" value="AF1782-like"/>
    <property type="match status" value="2"/>
</dbReference>
<reference evidence="6 9" key="2">
    <citation type="submission" date="2019-07" db="EMBL/GenBank/DDBJ databases">
        <title>Whole genome shotgun sequence of Halolactibacillus miurensis NBRC 100873.</title>
        <authorList>
            <person name="Hosoyama A."/>
            <person name="Uohara A."/>
            <person name="Ohji S."/>
            <person name="Ichikawa N."/>
        </authorList>
    </citation>
    <scope>NUCLEOTIDE SEQUENCE [LARGE SCALE GENOMIC DNA]</scope>
    <source>
        <strain evidence="6 9">NBRC 100873</strain>
    </source>
</reference>
<feature type="transmembrane region" description="Helical" evidence="3">
    <location>
        <begin position="860"/>
        <end position="880"/>
    </location>
</feature>
<dbReference type="OrthoDB" id="9809583at2"/>
<dbReference type="CDD" id="cd00413">
    <property type="entry name" value="Glyco_hydrolase_16"/>
    <property type="match status" value="1"/>
</dbReference>
<comment type="subcellular location">
    <subcellularLocation>
        <location evidence="1">Cell envelope</location>
    </subcellularLocation>
</comment>
<feature type="compositionally biased region" description="Acidic residues" evidence="2">
    <location>
        <begin position="803"/>
        <end position="820"/>
    </location>
</feature>
<feature type="compositionally biased region" description="Polar residues" evidence="2">
    <location>
        <begin position="824"/>
        <end position="835"/>
    </location>
</feature>
<dbReference type="Proteomes" id="UP000199139">
    <property type="component" value="Unassembled WGS sequence"/>
</dbReference>
<dbReference type="Gene3D" id="2.60.120.200">
    <property type="match status" value="1"/>
</dbReference>
<dbReference type="PANTHER" id="PTHR10963">
    <property type="entry name" value="GLYCOSYL HYDROLASE-RELATED"/>
    <property type="match status" value="1"/>
</dbReference>